<evidence type="ECO:0000256" key="1">
    <source>
        <dbReference type="ARBA" id="ARBA00004275"/>
    </source>
</evidence>
<dbReference type="PANTHER" id="PTHR43684">
    <property type="match status" value="1"/>
</dbReference>
<dbReference type="RefSeq" id="WP_249903322.1">
    <property type="nucleotide sequence ID" value="NZ_JAMGBA010000001.1"/>
</dbReference>
<proteinExistence type="predicted"/>
<evidence type="ECO:0000256" key="3">
    <source>
        <dbReference type="ARBA" id="ARBA00023235"/>
    </source>
</evidence>
<dbReference type="InterPro" id="IPR051053">
    <property type="entry name" value="ECH/Chromodomain_protein"/>
</dbReference>
<dbReference type="SUPFAM" id="SSF52096">
    <property type="entry name" value="ClpP/crotonase"/>
    <property type="match status" value="1"/>
</dbReference>
<dbReference type="InterPro" id="IPR029045">
    <property type="entry name" value="ClpP/crotonase-like_dom_sf"/>
</dbReference>
<protein>
    <submittedName>
        <fullName evidence="4">Enoyl-CoA hydratase</fullName>
    </submittedName>
</protein>
<dbReference type="CDD" id="cd06558">
    <property type="entry name" value="crotonase-like"/>
    <property type="match status" value="1"/>
</dbReference>
<reference evidence="4 5" key="1">
    <citation type="submission" date="2022-05" db="EMBL/GenBank/DDBJ databases">
        <authorList>
            <person name="Jo J.-H."/>
            <person name="Im W.-T."/>
        </authorList>
    </citation>
    <scope>NUCLEOTIDE SEQUENCE [LARGE SCALE GENOMIC DNA]</scope>
    <source>
        <strain evidence="4 5">NSE70-1</strain>
    </source>
</reference>
<dbReference type="Proteomes" id="UP001203410">
    <property type="component" value="Unassembled WGS sequence"/>
</dbReference>
<comment type="caution">
    <text evidence="4">The sequence shown here is derived from an EMBL/GenBank/DDBJ whole genome shotgun (WGS) entry which is preliminary data.</text>
</comment>
<accession>A0ABT0RSK1</accession>
<sequence>MDAHVLVERKDGVLSILLARPERRNAITVAMYSALADAIESAAGDRSIRLITIEGQGEDFTAGNDLGDFLKEMPQPGSGEDLPVWRLLRALAKNQVPIVAAVHGNAVGIGTTMLFHCDFVLAEEGCRFVMPFVDLGLVPEAASSLVFPRLAGRRNAARHLLLGEPFGASEAREMGLASHVVPQGELKAALAGLVAALLAKPPEALRQTQALLRREDTERVLERMELENGHFAERLQSDEVKSAITAFFASRMKAPAD</sequence>
<dbReference type="InterPro" id="IPR001753">
    <property type="entry name" value="Enoyl-CoA_hydra/iso"/>
</dbReference>
<evidence type="ECO:0000313" key="5">
    <source>
        <dbReference type="Proteomes" id="UP001203410"/>
    </source>
</evidence>
<comment type="subcellular location">
    <subcellularLocation>
        <location evidence="1">Peroxisome</location>
    </subcellularLocation>
</comment>
<dbReference type="Gene3D" id="3.90.226.10">
    <property type="entry name" value="2-enoyl-CoA Hydratase, Chain A, domain 1"/>
    <property type="match status" value="1"/>
</dbReference>
<keyword evidence="5" id="KW-1185">Reference proteome</keyword>
<evidence type="ECO:0000313" key="4">
    <source>
        <dbReference type="EMBL" id="MCL6697975.1"/>
    </source>
</evidence>
<keyword evidence="3" id="KW-0413">Isomerase</keyword>
<evidence type="ECO:0000256" key="2">
    <source>
        <dbReference type="ARBA" id="ARBA00023140"/>
    </source>
</evidence>
<name>A0ABT0RSK1_9SPHN</name>
<dbReference type="EMBL" id="JAMGBA010000001">
    <property type="protein sequence ID" value="MCL6697975.1"/>
    <property type="molecule type" value="Genomic_DNA"/>
</dbReference>
<keyword evidence="2" id="KW-0576">Peroxisome</keyword>
<organism evidence="4 5">
    <name type="scientific">Sphingomonas caseinilyticus</name>
    <dbReference type="NCBI Taxonomy" id="2908205"/>
    <lineage>
        <taxon>Bacteria</taxon>
        <taxon>Pseudomonadati</taxon>
        <taxon>Pseudomonadota</taxon>
        <taxon>Alphaproteobacteria</taxon>
        <taxon>Sphingomonadales</taxon>
        <taxon>Sphingomonadaceae</taxon>
        <taxon>Sphingomonas</taxon>
    </lineage>
</organism>
<gene>
    <name evidence="4" type="ORF">LZ496_04140</name>
</gene>
<dbReference type="Pfam" id="PF00378">
    <property type="entry name" value="ECH_1"/>
    <property type="match status" value="1"/>
</dbReference>
<dbReference type="PANTHER" id="PTHR43684:SF1">
    <property type="entry name" value="ENOYL-COA DELTA ISOMERASE 2"/>
    <property type="match status" value="1"/>
</dbReference>